<comment type="caution">
    <text evidence="6">The sequence shown here is derived from an EMBL/GenBank/DDBJ whole genome shotgun (WGS) entry which is preliminary data.</text>
</comment>
<feature type="transmembrane region" description="Helical" evidence="4">
    <location>
        <begin position="286"/>
        <end position="304"/>
    </location>
</feature>
<dbReference type="CDD" id="cd06180">
    <property type="entry name" value="MFS_YjiJ"/>
    <property type="match status" value="1"/>
</dbReference>
<proteinExistence type="predicted"/>
<dbReference type="AlphaFoldDB" id="A0A5S4YG19"/>
<accession>A0A5S4YG19</accession>
<feature type="transmembrane region" description="Helical" evidence="4">
    <location>
        <begin position="345"/>
        <end position="367"/>
    </location>
</feature>
<protein>
    <submittedName>
        <fullName evidence="6">YbfB/YjiJ family MFS transporter</fullName>
    </submittedName>
</protein>
<dbReference type="Pfam" id="PF06779">
    <property type="entry name" value="MFS_4"/>
    <property type="match status" value="1"/>
</dbReference>
<feature type="transmembrane region" description="Helical" evidence="4">
    <location>
        <begin position="118"/>
        <end position="136"/>
    </location>
</feature>
<dbReference type="PANTHER" id="PTHR23537">
    <property type="match status" value="1"/>
</dbReference>
<evidence type="ECO:0000256" key="1">
    <source>
        <dbReference type="ARBA" id="ARBA00022692"/>
    </source>
</evidence>
<dbReference type="InterPro" id="IPR036259">
    <property type="entry name" value="MFS_trans_sf"/>
</dbReference>
<dbReference type="GO" id="GO:0005886">
    <property type="term" value="C:plasma membrane"/>
    <property type="evidence" value="ECO:0007669"/>
    <property type="project" value="TreeGrafter"/>
</dbReference>
<feature type="transmembrane region" description="Helical" evidence="4">
    <location>
        <begin position="373"/>
        <end position="393"/>
    </location>
</feature>
<keyword evidence="7" id="KW-1185">Reference proteome</keyword>
<organism evidence="6 7">
    <name type="scientific">Bradyrhizobium hipponense</name>
    <dbReference type="NCBI Taxonomy" id="2605638"/>
    <lineage>
        <taxon>Bacteria</taxon>
        <taxon>Pseudomonadati</taxon>
        <taxon>Pseudomonadota</taxon>
        <taxon>Alphaproteobacteria</taxon>
        <taxon>Hyphomicrobiales</taxon>
        <taxon>Nitrobacteraceae</taxon>
        <taxon>Bradyrhizobium</taxon>
    </lineage>
</organism>
<evidence type="ECO:0000259" key="5">
    <source>
        <dbReference type="PROSITE" id="PS50850"/>
    </source>
</evidence>
<feature type="transmembrane region" description="Helical" evidence="4">
    <location>
        <begin position="222"/>
        <end position="247"/>
    </location>
</feature>
<feature type="transmembrane region" description="Helical" evidence="4">
    <location>
        <begin position="89"/>
        <end position="112"/>
    </location>
</feature>
<evidence type="ECO:0000256" key="4">
    <source>
        <dbReference type="SAM" id="Phobius"/>
    </source>
</evidence>
<dbReference type="SUPFAM" id="SSF103473">
    <property type="entry name" value="MFS general substrate transporter"/>
    <property type="match status" value="1"/>
</dbReference>
<gene>
    <name evidence="6" type="ORF">FXV83_34240</name>
</gene>
<evidence type="ECO:0000313" key="6">
    <source>
        <dbReference type="EMBL" id="TYO62235.1"/>
    </source>
</evidence>
<keyword evidence="3 4" id="KW-0472">Membrane</keyword>
<dbReference type="Gene3D" id="1.20.1250.20">
    <property type="entry name" value="MFS general substrate transporter like domains"/>
    <property type="match status" value="1"/>
</dbReference>
<dbReference type="InterPro" id="IPR010645">
    <property type="entry name" value="MFS_4"/>
</dbReference>
<dbReference type="PANTHER" id="PTHR23537:SF1">
    <property type="entry name" value="SUGAR TRANSPORTER"/>
    <property type="match status" value="1"/>
</dbReference>
<feature type="transmembrane region" description="Helical" evidence="4">
    <location>
        <begin position="310"/>
        <end position="333"/>
    </location>
</feature>
<dbReference type="RefSeq" id="WP_148743963.1">
    <property type="nucleotide sequence ID" value="NZ_VSTH01000142.1"/>
</dbReference>
<reference evidence="6 7" key="1">
    <citation type="submission" date="2019-08" db="EMBL/GenBank/DDBJ databases">
        <title>Bradyrhizobium hipponensis sp. nov., a rhizobium isolated from a Lupinus angustifolius root nodule in Tunisia.</title>
        <authorList>
            <person name="Off K."/>
            <person name="Rejili M."/>
            <person name="Mars M."/>
            <person name="Brachmann A."/>
            <person name="Marin M."/>
        </authorList>
    </citation>
    <scope>NUCLEOTIDE SEQUENCE [LARGE SCALE GENOMIC DNA]</scope>
    <source>
        <strain evidence="7">aSej3</strain>
    </source>
</reference>
<feature type="domain" description="Major facilitator superfamily (MFS) profile" evidence="5">
    <location>
        <begin position="23"/>
        <end position="400"/>
    </location>
</feature>
<feature type="transmembrane region" description="Helical" evidence="4">
    <location>
        <begin position="148"/>
        <end position="170"/>
    </location>
</feature>
<dbReference type="Proteomes" id="UP000324797">
    <property type="component" value="Unassembled WGS sequence"/>
</dbReference>
<dbReference type="InterPro" id="IPR020846">
    <property type="entry name" value="MFS_dom"/>
</dbReference>
<sequence length="405" mass="42298">MHTQDYLAQDRRPPPDAHPARLILTLSLAATVGLGIGRFAYALVLPDMRDDLGWSYSAAGFMNTINAVGYLAGALMASRLIRLVGWSAAIRGGTVACVAALALCALTGNFFALSLARLVLGVGAAAGFVAGGALAATVAQSRPERANFLLSLFYAGPGIGILASGLIAPYTLAHFGPGSWWIVWWAMALLSAAMTIPLFLVRIESKARFTEAGHASFEILPVLVYLAAYFLFGAGYIAYMTFMIAYVRDGGGGAAAQAAFWSLIGMSAFVTPWVWRRVLALDRGGLATAIILGTNALGASLPIFGHSTAWLSISAVVFGVAFFAVVGSTTAFVRFNYPHEVWPSAIAAMTISFGIGQTLGPIVVGAITDVLGSLSYALNVSAALLALGAMAALCQRRVRPKGSVP</sequence>
<feature type="transmembrane region" description="Helical" evidence="4">
    <location>
        <begin position="253"/>
        <end position="274"/>
    </location>
</feature>
<evidence type="ECO:0000256" key="3">
    <source>
        <dbReference type="ARBA" id="ARBA00023136"/>
    </source>
</evidence>
<dbReference type="EMBL" id="VSTH01000142">
    <property type="protein sequence ID" value="TYO62235.1"/>
    <property type="molecule type" value="Genomic_DNA"/>
</dbReference>
<keyword evidence="2 4" id="KW-1133">Transmembrane helix</keyword>
<dbReference type="GO" id="GO:0022857">
    <property type="term" value="F:transmembrane transporter activity"/>
    <property type="evidence" value="ECO:0007669"/>
    <property type="project" value="InterPro"/>
</dbReference>
<name>A0A5S4YG19_9BRAD</name>
<feature type="transmembrane region" description="Helical" evidence="4">
    <location>
        <begin position="21"/>
        <end position="44"/>
    </location>
</feature>
<feature type="transmembrane region" description="Helical" evidence="4">
    <location>
        <begin position="56"/>
        <end position="77"/>
    </location>
</feature>
<evidence type="ECO:0000313" key="7">
    <source>
        <dbReference type="Proteomes" id="UP000324797"/>
    </source>
</evidence>
<dbReference type="PROSITE" id="PS50850">
    <property type="entry name" value="MFS"/>
    <property type="match status" value="1"/>
</dbReference>
<keyword evidence="1 4" id="KW-0812">Transmembrane</keyword>
<evidence type="ECO:0000256" key="2">
    <source>
        <dbReference type="ARBA" id="ARBA00022989"/>
    </source>
</evidence>
<feature type="transmembrane region" description="Helical" evidence="4">
    <location>
        <begin position="182"/>
        <end position="201"/>
    </location>
</feature>